<dbReference type="Pfam" id="PF00293">
    <property type="entry name" value="NUDIX"/>
    <property type="match status" value="1"/>
</dbReference>
<dbReference type="NCBIfam" id="NF007980">
    <property type="entry name" value="PRK10707.1"/>
    <property type="match status" value="1"/>
</dbReference>
<dbReference type="CDD" id="cd03426">
    <property type="entry name" value="NUDIX_CoAse_Nudt7"/>
    <property type="match status" value="1"/>
</dbReference>
<dbReference type="Gene3D" id="3.90.79.10">
    <property type="entry name" value="Nucleoside Triphosphate Pyrophosphohydrolase"/>
    <property type="match status" value="1"/>
</dbReference>
<keyword evidence="5" id="KW-0460">Magnesium</keyword>
<evidence type="ECO:0000259" key="7">
    <source>
        <dbReference type="PROSITE" id="PS51462"/>
    </source>
</evidence>
<dbReference type="Proteomes" id="UP000680714">
    <property type="component" value="Unassembled WGS sequence"/>
</dbReference>
<evidence type="ECO:0000256" key="1">
    <source>
        <dbReference type="ARBA" id="ARBA00001936"/>
    </source>
</evidence>
<gene>
    <name evidence="8" type="ORF">KEC16_05905</name>
</gene>
<evidence type="ECO:0000256" key="3">
    <source>
        <dbReference type="ARBA" id="ARBA00022723"/>
    </source>
</evidence>
<dbReference type="PANTHER" id="PTHR12992">
    <property type="entry name" value="NUDIX HYDROLASE"/>
    <property type="match status" value="1"/>
</dbReference>
<feature type="domain" description="Nudix hydrolase" evidence="7">
    <location>
        <begin position="64"/>
        <end position="198"/>
    </location>
</feature>
<dbReference type="PROSITE" id="PS51462">
    <property type="entry name" value="NUDIX"/>
    <property type="match status" value="1"/>
</dbReference>
<protein>
    <submittedName>
        <fullName evidence="8">CoA pyrophosphatase</fullName>
    </submittedName>
</protein>
<dbReference type="InterPro" id="IPR045121">
    <property type="entry name" value="CoAse"/>
</dbReference>
<keyword evidence="4" id="KW-0378">Hydrolase</keyword>
<organism evidence="8 9">
    <name type="scientific">Magnetospirillum sulfuroxidans</name>
    <dbReference type="NCBI Taxonomy" id="611300"/>
    <lineage>
        <taxon>Bacteria</taxon>
        <taxon>Pseudomonadati</taxon>
        <taxon>Pseudomonadota</taxon>
        <taxon>Alphaproteobacteria</taxon>
        <taxon>Rhodospirillales</taxon>
        <taxon>Rhodospirillaceae</taxon>
        <taxon>Magnetospirillum</taxon>
    </lineage>
</organism>
<sequence length="229" mass="25033">MEQRHILSPGAPGRPRLTRERIRARLADGFNPAGRGDAMLECRLDGDDAPGRAALMAGPPRPAPRPAAVLVPLVEHPEGMTVLLTQRTAHLAHHPGQISFPGGRLEDADQGDFVIAALRETEEEIGLPPDRVTILGRLDDYITGTGFIITPVVGVIVPPVETIADPFEVAEVFEVPLNFLLDPQNHKLHRRVVEGRHRPFWAMTWEERMIWGATAGILVNLSEVLGSSS</sequence>
<evidence type="ECO:0000256" key="4">
    <source>
        <dbReference type="ARBA" id="ARBA00022801"/>
    </source>
</evidence>
<comment type="cofactor">
    <cofactor evidence="1">
        <name>Mn(2+)</name>
        <dbReference type="ChEBI" id="CHEBI:29035"/>
    </cofactor>
</comment>
<evidence type="ECO:0000313" key="8">
    <source>
        <dbReference type="EMBL" id="MBR9971241.1"/>
    </source>
</evidence>
<keyword evidence="9" id="KW-1185">Reference proteome</keyword>
<dbReference type="SUPFAM" id="SSF55811">
    <property type="entry name" value="Nudix"/>
    <property type="match status" value="1"/>
</dbReference>
<reference evidence="8 9" key="1">
    <citation type="submission" date="2021-04" db="EMBL/GenBank/DDBJ databases">
        <title>Magnetospirillum sulfuroxidans sp. nov., a facultative chemolithoautotrophic sulfur-oxidizing alphaproteobacterium isolated from freshwater sediment and proposals for Paramagetospirillum gen. nov., and Magnetospirillaceae fam. nov.</title>
        <authorList>
            <person name="Koziaeva V."/>
            <person name="Geelhoed J.S."/>
            <person name="Sorokin D.Y."/>
            <person name="Grouzdev D.S."/>
        </authorList>
    </citation>
    <scope>NUCLEOTIDE SEQUENCE [LARGE SCALE GENOMIC DNA]</scope>
    <source>
        <strain evidence="8 9">J10</strain>
    </source>
</reference>
<evidence type="ECO:0000256" key="5">
    <source>
        <dbReference type="ARBA" id="ARBA00022842"/>
    </source>
</evidence>
<comment type="cofactor">
    <cofactor evidence="2">
        <name>Mg(2+)</name>
        <dbReference type="ChEBI" id="CHEBI:18420"/>
    </cofactor>
</comment>
<name>A0ABS5I9Y6_9PROT</name>
<evidence type="ECO:0000256" key="2">
    <source>
        <dbReference type="ARBA" id="ARBA00001946"/>
    </source>
</evidence>
<proteinExistence type="predicted"/>
<comment type="caution">
    <text evidence="8">The sequence shown here is derived from an EMBL/GenBank/DDBJ whole genome shotgun (WGS) entry which is preliminary data.</text>
</comment>
<keyword evidence="6" id="KW-0464">Manganese</keyword>
<dbReference type="PANTHER" id="PTHR12992:SF11">
    <property type="entry name" value="MITOCHONDRIAL COENZYME A DIPHOSPHATASE NUDT8"/>
    <property type="match status" value="1"/>
</dbReference>
<dbReference type="InterPro" id="IPR000086">
    <property type="entry name" value="NUDIX_hydrolase_dom"/>
</dbReference>
<accession>A0ABS5I9Y6</accession>
<evidence type="ECO:0000256" key="6">
    <source>
        <dbReference type="ARBA" id="ARBA00023211"/>
    </source>
</evidence>
<dbReference type="EMBL" id="JAGTUF010000003">
    <property type="protein sequence ID" value="MBR9971241.1"/>
    <property type="molecule type" value="Genomic_DNA"/>
</dbReference>
<dbReference type="InterPro" id="IPR015797">
    <property type="entry name" value="NUDIX_hydrolase-like_dom_sf"/>
</dbReference>
<evidence type="ECO:0000313" key="9">
    <source>
        <dbReference type="Proteomes" id="UP000680714"/>
    </source>
</evidence>
<keyword evidence="3" id="KW-0479">Metal-binding</keyword>